<reference evidence="3" key="3">
    <citation type="submission" date="2025-05" db="UniProtKB">
        <authorList>
            <consortium name="EnsemblMetazoa"/>
        </authorList>
    </citation>
    <scope>IDENTIFICATION</scope>
</reference>
<keyword evidence="4" id="KW-1185">Reference proteome</keyword>
<feature type="region of interest" description="Disordered" evidence="1">
    <location>
        <begin position="89"/>
        <end position="129"/>
    </location>
</feature>
<name>A0A6P4EPJ5_DRORH</name>
<accession>A0A6P4EPJ5</accession>
<organism evidence="5">
    <name type="scientific">Drosophila rhopaloa</name>
    <name type="common">Fruit fly</name>
    <dbReference type="NCBI Taxonomy" id="1041015"/>
    <lineage>
        <taxon>Eukaryota</taxon>
        <taxon>Metazoa</taxon>
        <taxon>Ecdysozoa</taxon>
        <taxon>Arthropoda</taxon>
        <taxon>Hexapoda</taxon>
        <taxon>Insecta</taxon>
        <taxon>Pterygota</taxon>
        <taxon>Neoptera</taxon>
        <taxon>Endopterygota</taxon>
        <taxon>Diptera</taxon>
        <taxon>Brachycera</taxon>
        <taxon>Muscomorpha</taxon>
        <taxon>Ephydroidea</taxon>
        <taxon>Drosophilidae</taxon>
        <taxon>Drosophila</taxon>
        <taxon>Sophophora</taxon>
    </lineage>
</organism>
<evidence type="ECO:0000313" key="5">
    <source>
        <dbReference type="RefSeq" id="XP_016980100.1"/>
    </source>
</evidence>
<feature type="chain" id="PRO_5027604627" evidence="2">
    <location>
        <begin position="30"/>
        <end position="154"/>
    </location>
</feature>
<reference evidence="4" key="1">
    <citation type="journal article" date="2021" name="Elife">
        <title>Highly contiguous assemblies of 101 drosophilid genomes.</title>
        <authorList>
            <person name="Kim B.Y."/>
            <person name="Wang J.R."/>
            <person name="Miller D.E."/>
            <person name="Barmina O."/>
            <person name="Delaney E."/>
            <person name="Thompson A."/>
            <person name="Comeault A.A."/>
            <person name="Peede D."/>
            <person name="D'Agostino E.R."/>
            <person name="Pelaez J."/>
            <person name="Aguilar J.M."/>
            <person name="Haji D."/>
            <person name="Matsunaga T."/>
            <person name="Armstrong E.E."/>
            <person name="Zych M."/>
            <person name="Ogawa Y."/>
            <person name="Stamenkovic-Radak M."/>
            <person name="Jelic M."/>
            <person name="Veselinovic M.S."/>
            <person name="Tanaskovic M."/>
            <person name="Eric P."/>
            <person name="Gao J.J."/>
            <person name="Katoh T.K."/>
            <person name="Toda M.J."/>
            <person name="Watabe H."/>
            <person name="Watada M."/>
            <person name="Davis J.S."/>
            <person name="Moyle L.C."/>
            <person name="Manoli G."/>
            <person name="Bertolini E."/>
            <person name="Kostal V."/>
            <person name="Hawley R.S."/>
            <person name="Takahashi A."/>
            <person name="Jones C.D."/>
            <person name="Price D.K."/>
            <person name="Whiteman N."/>
            <person name="Kopp A."/>
            <person name="Matute D.R."/>
            <person name="Petrov D.A."/>
        </authorList>
    </citation>
    <scope>NUCLEOTIDE SEQUENCE [LARGE SCALE GENOMIC DNA]</scope>
</reference>
<protein>
    <submittedName>
        <fullName evidence="5">Cell wall integrity and stress response component 3</fullName>
    </submittedName>
</protein>
<gene>
    <name evidence="5" type="primary">LOC108045326</name>
    <name evidence="3" type="synonym">108045326</name>
</gene>
<reference evidence="5" key="2">
    <citation type="submission" date="2025-04" db="UniProtKB">
        <authorList>
            <consortium name="RefSeq"/>
        </authorList>
    </citation>
    <scope>IDENTIFICATION</scope>
</reference>
<dbReference type="Proteomes" id="UP001652680">
    <property type="component" value="Unassembled WGS sequence"/>
</dbReference>
<evidence type="ECO:0000313" key="3">
    <source>
        <dbReference type="EnsemblMetazoa" id="XP_016980100.1"/>
    </source>
</evidence>
<sequence>MTALNQDQRFAFLLIISLMGSFILGISEAQTFTAEDRNSIQKFMDQLISFLELESSNVTTTLAPSSNATSVETSTLSSGNSTQVTTEVARTTGNSTSSVLSTSSTTSTTSTTRFNSTTVGNTTSTTESNPTTIRRRICFKRFCYKFSNDKGYIV</sequence>
<evidence type="ECO:0000256" key="1">
    <source>
        <dbReference type="SAM" id="MobiDB-lite"/>
    </source>
</evidence>
<dbReference type="EnsemblMetazoa" id="XM_017124611.1">
    <property type="protein sequence ID" value="XP_016980100.1"/>
    <property type="gene ID" value="LOC108045326"/>
</dbReference>
<feature type="compositionally biased region" description="Low complexity" evidence="1">
    <location>
        <begin position="91"/>
        <end position="129"/>
    </location>
</feature>
<evidence type="ECO:0000256" key="2">
    <source>
        <dbReference type="SAM" id="SignalP"/>
    </source>
</evidence>
<dbReference type="AlphaFoldDB" id="A0A6P4EPJ5"/>
<proteinExistence type="predicted"/>
<dbReference type="OrthoDB" id="7869387at2759"/>
<keyword evidence="2" id="KW-0732">Signal</keyword>
<dbReference type="GeneID" id="108045326"/>
<feature type="signal peptide" evidence="2">
    <location>
        <begin position="1"/>
        <end position="29"/>
    </location>
</feature>
<dbReference type="RefSeq" id="XP_016980100.1">
    <property type="nucleotide sequence ID" value="XM_017124611.1"/>
</dbReference>
<evidence type="ECO:0000313" key="4">
    <source>
        <dbReference type="Proteomes" id="UP001652680"/>
    </source>
</evidence>